<name>A0ABT9A611_9BACT</name>
<keyword evidence="2" id="KW-0732">Signal</keyword>
<dbReference type="EMBL" id="JAUQSX010000001">
    <property type="protein sequence ID" value="MDO7844877.1"/>
    <property type="molecule type" value="Genomic_DNA"/>
</dbReference>
<evidence type="ECO:0000313" key="3">
    <source>
        <dbReference type="EMBL" id="MDO7844877.1"/>
    </source>
</evidence>
<dbReference type="RefSeq" id="WP_305009551.1">
    <property type="nucleotide sequence ID" value="NZ_JAUQSX010000001.1"/>
</dbReference>
<sequence>MKYIPNCCAVAGLLLAAPAARAQSVEVIMDNFTSSALNTSLTNINNAAVMASANGKGGKASTSASATRLSYTPTLDARRKAVDAQARRLKASNPTLAAKLPAAFGPGGEADYAPLYAKAIQGSGLRENDVADAFAAYLVSTYRVAHGEVPGGALLPPRLAGAVRTQYAPAAARALNGRPASTTAELGEFLKLQTALIYVGAQGQPASLPAFRQGVAAQLKKLFKVDVNALTLTENGFVKRGAGNSAASAKAPAATPGTTAPVTTSTAPAAATGTGAAAGAQWFFRSVGDAYGGITFEPVALLANGQYCDVGEAPLETLSPAADRARRPAAWGTWRKSGSSVVLTNYKNQSNDYTLGTGSWFPAYAAGAVPLKRTYKNSSGGSVGGATSLVISKLTFVDGSHFSEGADGGVVTANAAGGSRRSADGTYRLQGHTLTLTYADGRTVRKSFAIGAAGTPARPSNELIFIGGDAYTDE</sequence>
<keyword evidence="4" id="KW-1185">Reference proteome</keyword>
<feature type="region of interest" description="Disordered" evidence="1">
    <location>
        <begin position="245"/>
        <end position="266"/>
    </location>
</feature>
<proteinExistence type="predicted"/>
<accession>A0ABT9A611</accession>
<feature type="chain" id="PRO_5045254943" evidence="2">
    <location>
        <begin position="23"/>
        <end position="474"/>
    </location>
</feature>
<protein>
    <submittedName>
        <fullName evidence="3">Uncharacterized protein</fullName>
    </submittedName>
</protein>
<evidence type="ECO:0000256" key="2">
    <source>
        <dbReference type="SAM" id="SignalP"/>
    </source>
</evidence>
<gene>
    <name evidence="3" type="ORF">Q5H92_00800</name>
</gene>
<feature type="signal peptide" evidence="2">
    <location>
        <begin position="1"/>
        <end position="22"/>
    </location>
</feature>
<reference evidence="3" key="1">
    <citation type="submission" date="2023-07" db="EMBL/GenBank/DDBJ databases">
        <authorList>
            <person name="Kim M.K."/>
        </authorList>
    </citation>
    <scope>NUCLEOTIDE SEQUENCE</scope>
    <source>
        <strain evidence="3">M29</strain>
    </source>
</reference>
<organism evidence="3 4">
    <name type="scientific">Hymenobacter mellowenesis</name>
    <dbReference type="NCBI Taxonomy" id="3063995"/>
    <lineage>
        <taxon>Bacteria</taxon>
        <taxon>Pseudomonadati</taxon>
        <taxon>Bacteroidota</taxon>
        <taxon>Cytophagia</taxon>
        <taxon>Cytophagales</taxon>
        <taxon>Hymenobacteraceae</taxon>
        <taxon>Hymenobacter</taxon>
    </lineage>
</organism>
<evidence type="ECO:0000313" key="4">
    <source>
        <dbReference type="Proteomes" id="UP001167796"/>
    </source>
</evidence>
<comment type="caution">
    <text evidence="3">The sequence shown here is derived from an EMBL/GenBank/DDBJ whole genome shotgun (WGS) entry which is preliminary data.</text>
</comment>
<dbReference type="Proteomes" id="UP001167796">
    <property type="component" value="Unassembled WGS sequence"/>
</dbReference>
<evidence type="ECO:0000256" key="1">
    <source>
        <dbReference type="SAM" id="MobiDB-lite"/>
    </source>
</evidence>